<dbReference type="PRINTS" id="PR00420">
    <property type="entry name" value="RNGMNOXGNASE"/>
</dbReference>
<dbReference type="Pfam" id="PF13450">
    <property type="entry name" value="NAD_binding_8"/>
    <property type="match status" value="1"/>
</dbReference>
<evidence type="ECO:0000256" key="3">
    <source>
        <dbReference type="ARBA" id="ARBA00023002"/>
    </source>
</evidence>
<dbReference type="InterPro" id="IPR002938">
    <property type="entry name" value="FAD-bd"/>
</dbReference>
<dbReference type="Pfam" id="PF01494">
    <property type="entry name" value="FAD_binding_3"/>
    <property type="match status" value="1"/>
</dbReference>
<proteinExistence type="predicted"/>
<dbReference type="GO" id="GO:0071949">
    <property type="term" value="F:FAD binding"/>
    <property type="evidence" value="ECO:0007669"/>
    <property type="project" value="InterPro"/>
</dbReference>
<gene>
    <name evidence="6" type="ORF">FA10DRAFT_279384</name>
</gene>
<dbReference type="RefSeq" id="XP_025377381.1">
    <property type="nucleotide sequence ID" value="XM_025523536.1"/>
</dbReference>
<keyword evidence="2" id="KW-0274">FAD</keyword>
<evidence type="ECO:0000256" key="1">
    <source>
        <dbReference type="ARBA" id="ARBA00022630"/>
    </source>
</evidence>
<sequence length="472" mass="52859">MEPEQKKVIIIGAGFGGLALAHGLKKRGVPFVVYERDATKMAGLHGYRVGISVDGSHALQELLSPDLFTMFDKTSAHEPEYFIIFDERFRRLLKLGVGVDEATPVQDREHSVSRPILRQVLLSDLEEGSEVRFGKTFERYEEDGDGPITVHFSDGTTDTGHVLVGADGANSLVRRQRLPQAQVVDTNIVSLAAKYELDEEARQLMPKDVDRSVTLINGPRGSGGIIHTLYFSNRDDLVETLTEQQRSKYASNDSDSLLSRCEPSMKDWAHWAIWASADKFPPDILAKRNADIAAAALDLAQELGYCKDFQRLIEKSIPESAFPIAIRTSEPLKEAWQPSRVTLLGDAVHTMTPGRGVGANTALRDALALSQALGERWSQSTPEIISSIGSYESSMRSYAYPAVLASRRMMDGRSFIHRRPYFLGWISNQLFRIVLRLADVLLPLRTLYARILQRDRGHERARQRRREKAKSV</sequence>
<protein>
    <submittedName>
        <fullName evidence="6">FAD/NAD(P)-binding domain-containing protein</fullName>
    </submittedName>
</protein>
<accession>A0A316YQ66</accession>
<dbReference type="GeneID" id="37045452"/>
<dbReference type="PANTHER" id="PTHR47178:SF6">
    <property type="entry name" value="FAD-BINDING DOMAIN-CONTAINING PROTEIN"/>
    <property type="match status" value="1"/>
</dbReference>
<dbReference type="Gene3D" id="3.50.50.60">
    <property type="entry name" value="FAD/NAD(P)-binding domain"/>
    <property type="match status" value="1"/>
</dbReference>
<dbReference type="EMBL" id="KZ819636">
    <property type="protein sequence ID" value="PWN90183.1"/>
    <property type="molecule type" value="Genomic_DNA"/>
</dbReference>
<dbReference type="OrthoDB" id="655030at2759"/>
<dbReference type="SUPFAM" id="SSF51905">
    <property type="entry name" value="FAD/NAD(P)-binding domain"/>
    <property type="match status" value="1"/>
</dbReference>
<dbReference type="InterPro" id="IPR036188">
    <property type="entry name" value="FAD/NAD-bd_sf"/>
</dbReference>
<dbReference type="PANTHER" id="PTHR47178">
    <property type="entry name" value="MONOOXYGENASE, FAD-BINDING"/>
    <property type="match status" value="1"/>
</dbReference>
<name>A0A316YQ66_9BASI</name>
<reference evidence="6" key="1">
    <citation type="journal article" date="2018" name="Mol. Biol. Evol.">
        <title>Broad Genomic Sampling Reveals a Smut Pathogenic Ancestry of the Fungal Clade Ustilaginomycotina.</title>
        <authorList>
            <person name="Kijpornyongpan T."/>
            <person name="Mondo S.J."/>
            <person name="Barry K."/>
            <person name="Sandor L."/>
            <person name="Lee J."/>
            <person name="Lipzen A."/>
            <person name="Pangilinan J."/>
            <person name="LaButti K."/>
            <person name="Hainaut M."/>
            <person name="Henrissat B."/>
            <person name="Grigoriev I.V."/>
            <person name="Spatafora J.W."/>
            <person name="Aime M.C."/>
        </authorList>
    </citation>
    <scope>NUCLEOTIDE SEQUENCE [LARGE SCALE GENOMIC DNA]</scope>
    <source>
        <strain evidence="6">MCA 4198</strain>
    </source>
</reference>
<keyword evidence="4" id="KW-0503">Monooxygenase</keyword>
<evidence type="ECO:0000313" key="7">
    <source>
        <dbReference type="Proteomes" id="UP000245768"/>
    </source>
</evidence>
<evidence type="ECO:0000259" key="5">
    <source>
        <dbReference type="Pfam" id="PF01494"/>
    </source>
</evidence>
<dbReference type="InParanoid" id="A0A316YQ66"/>
<organism evidence="6 7">
    <name type="scientific">Acaromyces ingoldii</name>
    <dbReference type="NCBI Taxonomy" id="215250"/>
    <lineage>
        <taxon>Eukaryota</taxon>
        <taxon>Fungi</taxon>
        <taxon>Dikarya</taxon>
        <taxon>Basidiomycota</taxon>
        <taxon>Ustilaginomycotina</taxon>
        <taxon>Exobasidiomycetes</taxon>
        <taxon>Exobasidiales</taxon>
        <taxon>Cryptobasidiaceae</taxon>
        <taxon>Acaromyces</taxon>
    </lineage>
</organism>
<evidence type="ECO:0000313" key="6">
    <source>
        <dbReference type="EMBL" id="PWN90183.1"/>
    </source>
</evidence>
<dbReference type="STRING" id="215250.A0A316YQ66"/>
<keyword evidence="1" id="KW-0285">Flavoprotein</keyword>
<dbReference type="GO" id="GO:0004497">
    <property type="term" value="F:monooxygenase activity"/>
    <property type="evidence" value="ECO:0007669"/>
    <property type="project" value="UniProtKB-KW"/>
</dbReference>
<evidence type="ECO:0000256" key="4">
    <source>
        <dbReference type="ARBA" id="ARBA00023033"/>
    </source>
</evidence>
<dbReference type="Proteomes" id="UP000245768">
    <property type="component" value="Unassembled WGS sequence"/>
</dbReference>
<keyword evidence="7" id="KW-1185">Reference proteome</keyword>
<evidence type="ECO:0000256" key="2">
    <source>
        <dbReference type="ARBA" id="ARBA00022827"/>
    </source>
</evidence>
<dbReference type="AlphaFoldDB" id="A0A316YQ66"/>
<feature type="domain" description="FAD-binding" evidence="5">
    <location>
        <begin position="332"/>
        <end position="382"/>
    </location>
</feature>
<keyword evidence="3" id="KW-0560">Oxidoreductase</keyword>